<gene>
    <name evidence="1" type="primary">WDR6</name>
    <name evidence="1" type="ORF">LOY88_000580</name>
</gene>
<reference evidence="1" key="1">
    <citation type="journal article" date="2022" name="bioRxiv">
        <title>Population genetic analysis of Ophidiomyces ophidiicola, the causative agent of snake fungal disease, indicates recent introductions to the USA.</title>
        <authorList>
            <person name="Ladner J.T."/>
            <person name="Palmer J.M."/>
            <person name="Ettinger C.L."/>
            <person name="Stajich J.E."/>
            <person name="Farrell T.M."/>
            <person name="Glorioso B.M."/>
            <person name="Lawson B."/>
            <person name="Price S.J."/>
            <person name="Stengle A.G."/>
            <person name="Grear D.A."/>
            <person name="Lorch J.M."/>
        </authorList>
    </citation>
    <scope>NUCLEOTIDE SEQUENCE</scope>
    <source>
        <strain evidence="1">NWHC 24266-5</strain>
    </source>
</reference>
<proteinExistence type="predicted"/>
<protein>
    <submittedName>
        <fullName evidence="1">WD repeat-containing protein 6</fullName>
    </submittedName>
</protein>
<name>A0ACB8V4N0_9EURO</name>
<accession>A0ACB8V4N0</accession>
<organism evidence="1">
    <name type="scientific">Ophidiomyces ophidiicola</name>
    <dbReference type="NCBI Taxonomy" id="1387563"/>
    <lineage>
        <taxon>Eukaryota</taxon>
        <taxon>Fungi</taxon>
        <taxon>Dikarya</taxon>
        <taxon>Ascomycota</taxon>
        <taxon>Pezizomycotina</taxon>
        <taxon>Eurotiomycetes</taxon>
        <taxon>Eurotiomycetidae</taxon>
        <taxon>Onygenales</taxon>
        <taxon>Onygenaceae</taxon>
        <taxon>Ophidiomyces</taxon>
    </lineage>
</organism>
<evidence type="ECO:0000313" key="1">
    <source>
        <dbReference type="EMBL" id="KAI2392519.1"/>
    </source>
</evidence>
<comment type="caution">
    <text evidence="1">The sequence shown here is derived from an EMBL/GenBank/DDBJ whole genome shotgun (WGS) entry which is preliminary data.</text>
</comment>
<dbReference type="EMBL" id="JALBCA010000006">
    <property type="protein sequence ID" value="KAI2392519.1"/>
    <property type="molecule type" value="Genomic_DNA"/>
</dbReference>
<sequence length="1180" mass="129328">MSCALENVDACLPITAIQVLKVSGRELLLSGHGPCLVVNDNATGRLLQRCQIFQRNNIHGIKILGFASAQPGCTYKIFAWGGQSLRLLDLKIAEHALEKSILLTTSSLEFTCPDWILDADFYTSTEDVPGSPMHTGCLITAHNVIFGLCWKDNSNQAGSIFRLYEIASELKPILYSADIAWISPALILVASGTVFGEIIVWECHIRTHSAEHKFSDYSIRISRYFSGHQGSIFGVNISKEVHIPGETLARRYLASCSDDRTIRVWDISTCCSSQYEGRNDPFRSRTSNSTGFGLSADDIPNQEACIAKGMGHASRIWGVYFLDICLLQATLVYNILSRGEDGTCQLWKFELQPEKMETALPVTIDHISTHTYHTGKNIWAIAIDDDDAEVFKVYSGGADGRLVSFTLDRNGACLQILGELSGGYSADEVVSQLGLKHKCFEGSAQKEGRFAHYAFVSDVSFIAITLQGKLLLGSLLPVPRSKKEMMVSWSMVTTLEGAAAQYVISGNPKEQVGIIGAPNGMIWLYYLPTNSIRNVLQTESKPSGIYAMDVPSYVPSAPGASYTSFVTTFVNSSTAIFFTLRTDPDPELLSEITVNLPPSFLVTAALYIRATSWLVLGSRHGDIAIYHMSPLLESGLANCTFLASSLHGNDAITSIIALGQPTGQHDHSHVVTTGRDGYYQLHSIHSRDSASKLITLRTLHKASPPFGPNVEGATLDNETNDLILYGFKGIYFIVWNESAQTELMAANCGGCHRVWTYKTDYGGRKTCVWTKASRLHMFSSANSSHRVVLAGGHGREIKSASIMSLPPGPQGILSIVFATGAEDTTIRLFLPQARSDIFSNGMFRCQKALKKHTAGIQHLQWSPCGKFLFSSSGCEEMFVWGIQVVPNFGISALLLGECPKSKPVSDLRITHFDILKPGNEDVFLLALVYSNSTIAVLYCDPNFEDGFFKLIAQGQYSTNCLTHVRFVISGRQSFLITTSTDGHIALWNLSGLADLIFNANGKSSVHQSKYKFPMVPVELKYGKRYAVHRSSIKALEMLQISETDFLAFCGGDDNALSVSRLDFSGSESGEQGESYSFILLPQAHASAINAIAVIGDIRHLDDGYEVTIATSGNDQRLKIWSIHVCEPKDRAITLTPKRDLYTAVADISSMEVFTANGNGQIQQYLVACGVGMDIWRVNDC</sequence>